<feature type="repeat" description="TPR" evidence="3">
    <location>
        <begin position="194"/>
        <end position="227"/>
    </location>
</feature>
<feature type="repeat" description="TPR" evidence="3">
    <location>
        <begin position="160"/>
        <end position="193"/>
    </location>
</feature>
<dbReference type="PANTHER" id="PTHR45586">
    <property type="entry name" value="TPR REPEAT-CONTAINING PROTEIN PA4667"/>
    <property type="match status" value="1"/>
</dbReference>
<dbReference type="EMBL" id="CT573072">
    <property type="protein sequence ID" value="CAJ72714.1"/>
    <property type="molecule type" value="Genomic_DNA"/>
</dbReference>
<keyword evidence="1" id="KW-0677">Repeat</keyword>
<evidence type="ECO:0000313" key="8">
    <source>
        <dbReference type="EMBL" id="SOH04220.1"/>
    </source>
</evidence>
<gene>
    <name evidence="7" type="ORF">KsCSTR_05280</name>
    <name evidence="8" type="ORF">KSMBR1_1721</name>
    <name evidence="6" type="ORF">kustd1969</name>
</gene>
<reference evidence="7 10" key="5">
    <citation type="submission" date="2020-02" db="EMBL/GenBank/DDBJ databases">
        <title>Newly sequenced genome of strain CSTR1 showed variability in Candidatus Kuenenia stuttgartiensis genomes.</title>
        <authorList>
            <person name="Ding C."/>
            <person name="Adrian L."/>
        </authorList>
    </citation>
    <scope>NUCLEOTIDE SEQUENCE [LARGE SCALE GENOMIC DNA]</scope>
    <source>
        <strain evidence="7 10">CSTR1</strain>
    </source>
</reference>
<dbReference type="GO" id="GO:0003677">
    <property type="term" value="F:DNA binding"/>
    <property type="evidence" value="ECO:0007669"/>
    <property type="project" value="InterPro"/>
</dbReference>
<dbReference type="Pfam" id="PF03118">
    <property type="entry name" value="RNA_pol_A_CTD"/>
    <property type="match status" value="1"/>
</dbReference>
<evidence type="ECO:0000256" key="2">
    <source>
        <dbReference type="ARBA" id="ARBA00022803"/>
    </source>
</evidence>
<feature type="repeat" description="TPR" evidence="3">
    <location>
        <begin position="228"/>
        <end position="261"/>
    </location>
</feature>
<keyword evidence="9" id="KW-1185">Reference proteome</keyword>
<dbReference type="SUPFAM" id="SSF47789">
    <property type="entry name" value="C-terminal domain of RNA polymerase alpha subunit"/>
    <property type="match status" value="1"/>
</dbReference>
<evidence type="ECO:0000256" key="4">
    <source>
        <dbReference type="SAM" id="MobiDB-lite"/>
    </source>
</evidence>
<dbReference type="Gene3D" id="1.25.40.10">
    <property type="entry name" value="Tetratricopeptide repeat domain"/>
    <property type="match status" value="2"/>
</dbReference>
<organism evidence="6">
    <name type="scientific">Kuenenia stuttgartiensis</name>
    <dbReference type="NCBI Taxonomy" id="174633"/>
    <lineage>
        <taxon>Bacteria</taxon>
        <taxon>Pseudomonadati</taxon>
        <taxon>Planctomycetota</taxon>
        <taxon>Candidatus Brocadiia</taxon>
        <taxon>Candidatus Brocadiales</taxon>
        <taxon>Candidatus Brocadiaceae</taxon>
        <taxon>Candidatus Kuenenia</taxon>
    </lineage>
</organism>
<dbReference type="SMART" id="SM00028">
    <property type="entry name" value="TPR"/>
    <property type="match status" value="4"/>
</dbReference>
<dbReference type="SUPFAM" id="SSF48452">
    <property type="entry name" value="TPR-like"/>
    <property type="match status" value="2"/>
</dbReference>
<reference evidence="9" key="3">
    <citation type="submission" date="2017-10" db="EMBL/GenBank/DDBJ databases">
        <authorList>
            <person name="Frank J."/>
        </authorList>
    </citation>
    <scope>NUCLEOTIDE SEQUENCE [LARGE SCALE GENOMIC DNA]</scope>
</reference>
<dbReference type="InterPro" id="IPR011990">
    <property type="entry name" value="TPR-like_helical_dom_sf"/>
</dbReference>
<protein>
    <recommendedName>
        <fullName evidence="5">RNA polymerase alpha subunit C-terminal domain-containing protein</fullName>
    </recommendedName>
</protein>
<evidence type="ECO:0000313" key="9">
    <source>
        <dbReference type="Proteomes" id="UP000221734"/>
    </source>
</evidence>
<evidence type="ECO:0000313" key="10">
    <source>
        <dbReference type="Proteomes" id="UP000501926"/>
    </source>
</evidence>
<dbReference type="RefSeq" id="WP_099324945.1">
    <property type="nucleotide sequence ID" value="NZ_CP049055.1"/>
</dbReference>
<dbReference type="EMBL" id="CP049055">
    <property type="protein sequence ID" value="QII09907.1"/>
    <property type="molecule type" value="Genomic_DNA"/>
</dbReference>
<dbReference type="Proteomes" id="UP000221734">
    <property type="component" value="Chromosome Kuenenia_stuttgartiensis_MBR1"/>
</dbReference>
<name>Q1Q053_KUEST</name>
<keyword evidence="2 3" id="KW-0802">TPR repeat</keyword>
<dbReference type="InterPro" id="IPR013105">
    <property type="entry name" value="TPR_2"/>
</dbReference>
<evidence type="ECO:0000313" key="6">
    <source>
        <dbReference type="EMBL" id="CAJ72714.1"/>
    </source>
</evidence>
<dbReference type="EMBL" id="LT934425">
    <property type="protein sequence ID" value="SOH04220.1"/>
    <property type="molecule type" value="Genomic_DNA"/>
</dbReference>
<proteinExistence type="predicted"/>
<feature type="region of interest" description="Disordered" evidence="4">
    <location>
        <begin position="360"/>
        <end position="380"/>
    </location>
</feature>
<dbReference type="AlphaFoldDB" id="Q1Q053"/>
<evidence type="ECO:0000256" key="3">
    <source>
        <dbReference type="PROSITE-ProRule" id="PRU00339"/>
    </source>
</evidence>
<dbReference type="KEGG" id="kst:KSMBR1_1721"/>
<dbReference type="Proteomes" id="UP000501926">
    <property type="component" value="Chromosome"/>
</dbReference>
<evidence type="ECO:0000313" key="7">
    <source>
        <dbReference type="EMBL" id="QII09907.1"/>
    </source>
</evidence>
<reference evidence="6" key="2">
    <citation type="submission" date="2006-01" db="EMBL/GenBank/DDBJ databases">
        <authorList>
            <person name="Genoscope"/>
        </authorList>
    </citation>
    <scope>NUCLEOTIDE SEQUENCE</scope>
</reference>
<dbReference type="OrthoDB" id="228958at2"/>
<dbReference type="GO" id="GO:0003899">
    <property type="term" value="F:DNA-directed RNA polymerase activity"/>
    <property type="evidence" value="ECO:0007669"/>
    <property type="project" value="InterPro"/>
</dbReference>
<dbReference type="PANTHER" id="PTHR45586:SF1">
    <property type="entry name" value="LIPOPOLYSACCHARIDE ASSEMBLY PROTEIN B"/>
    <property type="match status" value="1"/>
</dbReference>
<dbReference type="PROSITE" id="PS50005">
    <property type="entry name" value="TPR"/>
    <property type="match status" value="4"/>
</dbReference>
<dbReference type="GO" id="GO:0006351">
    <property type="term" value="P:DNA-templated transcription"/>
    <property type="evidence" value="ECO:0007669"/>
    <property type="project" value="InterPro"/>
</dbReference>
<dbReference type="InterPro" id="IPR011260">
    <property type="entry name" value="RNAP_asu_C"/>
</dbReference>
<feature type="repeat" description="TPR" evidence="3">
    <location>
        <begin position="92"/>
        <end position="125"/>
    </location>
</feature>
<evidence type="ECO:0000259" key="5">
    <source>
        <dbReference type="Pfam" id="PF03118"/>
    </source>
</evidence>
<sequence length="380" mass="43397">MADTVSELDINKLLDAETISRETVAEIKQKVLGFLENRKIFDKKIESLREGIRKETDNAKLKDKKLLLGICLWIIGETKEAMGLLNEVKTRKIGSYYLGKCYQELGDYKNALECFERAKKSDDEEFDICMDIAETKRMAGDSNEALKVIKNFSQSHNDNAELHYQWGHCLESLGMYEEAFVHYDKALQIEPNHTKSLFQMAFNYDIAGEDDLAIEYYERCTNLRPAHKNAYMNLGILYEDNGKYDDAIFCYEAVLDVEPMHERASFCLKSAKASSEMVFDEEASKKQGHEGDVLNIPISDFELSVRSRNCLEKMNIHTLRDLTRISEPDLLTFKNFGETSLNEIKAILIQKGLQLGQSYDGHNIEKSTGKKTGSLKRAKG</sequence>
<dbReference type="InterPro" id="IPR019734">
    <property type="entry name" value="TPR_rpt"/>
</dbReference>
<dbReference type="Gene3D" id="1.10.150.20">
    <property type="entry name" value="5' to 3' exonuclease, C-terminal subdomain"/>
    <property type="match status" value="1"/>
</dbReference>
<dbReference type="Pfam" id="PF07719">
    <property type="entry name" value="TPR_2"/>
    <property type="match status" value="1"/>
</dbReference>
<feature type="domain" description="RNA polymerase alpha subunit C-terminal" evidence="5">
    <location>
        <begin position="287"/>
        <end position="348"/>
    </location>
</feature>
<dbReference type="InterPro" id="IPR051012">
    <property type="entry name" value="CellSynth/LPSAsmb/PSIAsmb"/>
</dbReference>
<reference evidence="6" key="1">
    <citation type="journal article" date="2006" name="Nature">
        <title>Deciphering the evolution and metabolism of an anammox bacterium from a community genome.</title>
        <authorList>
            <person name="Strous M."/>
            <person name="Pelletier E."/>
            <person name="Mangenot S."/>
            <person name="Rattei T."/>
            <person name="Lehner A."/>
            <person name="Taylor M.W."/>
            <person name="Horn M."/>
            <person name="Daims H."/>
            <person name="Bartol-Mavel D."/>
            <person name="Wincker P."/>
            <person name="Barbe V."/>
            <person name="Fonknechten N."/>
            <person name="Vallenet D."/>
            <person name="Segurens B."/>
            <person name="Schenowitz-Truong C."/>
            <person name="Medigue C."/>
            <person name="Collingro A."/>
            <person name="Snel B."/>
            <person name="Dutilh B.E."/>
            <person name="OpDenCamp H.J.M."/>
            <person name="vanDerDrift C."/>
            <person name="Cirpus I."/>
            <person name="vanDePas-Schoonen K.T."/>
            <person name="Harhangi H.R."/>
            <person name="vanNiftrik L."/>
            <person name="Schmid M."/>
            <person name="Keltjens J."/>
            <person name="vanDeVossenberg J."/>
            <person name="Kartal B."/>
            <person name="Meier H."/>
            <person name="Frishman D."/>
            <person name="Huynen M.A."/>
            <person name="Mewes H."/>
            <person name="Weissenbach J."/>
            <person name="Jetten M.S.M."/>
            <person name="Wagner M."/>
            <person name="LePaslier D."/>
        </authorList>
    </citation>
    <scope>NUCLEOTIDE SEQUENCE</scope>
</reference>
<accession>Q1Q053</accession>
<dbReference type="PROSITE" id="PS50293">
    <property type="entry name" value="TPR_REGION"/>
    <property type="match status" value="2"/>
</dbReference>
<evidence type="ECO:0000256" key="1">
    <source>
        <dbReference type="ARBA" id="ARBA00022737"/>
    </source>
</evidence>
<reference evidence="8" key="4">
    <citation type="submission" date="2017-10" db="EMBL/GenBank/DDBJ databases">
        <authorList>
            <person name="Banno H."/>
            <person name="Chua N.-H."/>
        </authorList>
    </citation>
    <scope>NUCLEOTIDE SEQUENCE [LARGE SCALE GENOMIC DNA]</scope>
    <source>
        <strain evidence="8">Kuenenia_mbr1_ru-nijmegen</strain>
    </source>
</reference>
<dbReference type="Pfam" id="PF13181">
    <property type="entry name" value="TPR_8"/>
    <property type="match status" value="1"/>
</dbReference>
<dbReference type="Pfam" id="PF00515">
    <property type="entry name" value="TPR_1"/>
    <property type="match status" value="2"/>
</dbReference>